<dbReference type="EMBL" id="LZYO01000504">
    <property type="protein sequence ID" value="ODH13369.1"/>
    <property type="molecule type" value="Genomic_DNA"/>
</dbReference>
<reference evidence="1 2" key="1">
    <citation type="submission" date="2016-06" db="EMBL/GenBank/DDBJ databases">
        <authorList>
            <person name="Kjaerup R.B."/>
            <person name="Dalgaard T.S."/>
            <person name="Juul-Madsen H.R."/>
        </authorList>
    </citation>
    <scope>NUCLEOTIDE SEQUENCE [LARGE SCALE GENOMIC DNA]</scope>
    <source>
        <strain evidence="1 2">Pb300</strain>
    </source>
</reference>
<feature type="non-terminal residue" evidence="1">
    <location>
        <position position="1"/>
    </location>
</feature>
<comment type="caution">
    <text evidence="1">The sequence shown here is derived from an EMBL/GenBank/DDBJ whole genome shotgun (WGS) entry which is preliminary data.</text>
</comment>
<evidence type="ECO:0000313" key="1">
    <source>
        <dbReference type="EMBL" id="ODH13369.1"/>
    </source>
</evidence>
<dbReference type="AlphaFoldDB" id="A0A1D2J4Z8"/>
<protein>
    <submittedName>
        <fullName evidence="1">Uncharacterized protein</fullName>
    </submittedName>
</protein>
<dbReference type="Proteomes" id="UP000242814">
    <property type="component" value="Unassembled WGS sequence"/>
</dbReference>
<proteinExistence type="predicted"/>
<evidence type="ECO:0000313" key="2">
    <source>
        <dbReference type="Proteomes" id="UP000242814"/>
    </source>
</evidence>
<name>A0A1D2J4Z8_PARBR</name>
<gene>
    <name evidence="1" type="ORF">ACO22_07330</name>
</gene>
<organism evidence="1 2">
    <name type="scientific">Paracoccidioides brasiliensis</name>
    <dbReference type="NCBI Taxonomy" id="121759"/>
    <lineage>
        <taxon>Eukaryota</taxon>
        <taxon>Fungi</taxon>
        <taxon>Dikarya</taxon>
        <taxon>Ascomycota</taxon>
        <taxon>Pezizomycotina</taxon>
        <taxon>Eurotiomycetes</taxon>
        <taxon>Eurotiomycetidae</taxon>
        <taxon>Onygenales</taxon>
        <taxon>Ajellomycetaceae</taxon>
        <taxon>Paracoccidioides</taxon>
    </lineage>
</organism>
<sequence length="79" mass="9035">SSIQNLNLDELMDQLTTCATTTTTHLNSFAVNAVTEQFDEHQCYYYENTEHMIKNTASSRTQISQALNDKSIIRSALRY</sequence>
<accession>A0A1D2J4Z8</accession>